<keyword evidence="2" id="KW-0813">Transport</keyword>
<dbReference type="InterPro" id="IPR000914">
    <property type="entry name" value="SBP_5_dom"/>
</dbReference>
<comment type="caution">
    <text evidence="5">The sequence shown here is derived from an EMBL/GenBank/DDBJ whole genome shotgun (WGS) entry which is preliminary data.</text>
</comment>
<dbReference type="Gene3D" id="3.10.105.10">
    <property type="entry name" value="Dipeptide-binding Protein, Domain 3"/>
    <property type="match status" value="1"/>
</dbReference>
<accession>A0ABP7GGE6</accession>
<dbReference type="PANTHER" id="PTHR30290">
    <property type="entry name" value="PERIPLASMIC BINDING COMPONENT OF ABC TRANSPORTER"/>
    <property type="match status" value="1"/>
</dbReference>
<organism evidence="5 6">
    <name type="scientific">Salinactinospora qingdaonensis</name>
    <dbReference type="NCBI Taxonomy" id="702744"/>
    <lineage>
        <taxon>Bacteria</taxon>
        <taxon>Bacillati</taxon>
        <taxon>Actinomycetota</taxon>
        <taxon>Actinomycetes</taxon>
        <taxon>Streptosporangiales</taxon>
        <taxon>Nocardiopsidaceae</taxon>
        <taxon>Salinactinospora</taxon>
    </lineage>
</organism>
<dbReference type="PROSITE" id="PS51257">
    <property type="entry name" value="PROKAR_LIPOPROTEIN"/>
    <property type="match status" value="1"/>
</dbReference>
<gene>
    <name evidence="5" type="ORF">GCM10022402_46000</name>
</gene>
<evidence type="ECO:0000313" key="6">
    <source>
        <dbReference type="Proteomes" id="UP001500908"/>
    </source>
</evidence>
<dbReference type="EMBL" id="BAABDD010000038">
    <property type="protein sequence ID" value="GAA3763351.1"/>
    <property type="molecule type" value="Genomic_DNA"/>
</dbReference>
<evidence type="ECO:0000259" key="4">
    <source>
        <dbReference type="Pfam" id="PF00496"/>
    </source>
</evidence>
<dbReference type="PIRSF" id="PIRSF002741">
    <property type="entry name" value="MppA"/>
    <property type="match status" value="1"/>
</dbReference>
<dbReference type="Pfam" id="PF00496">
    <property type="entry name" value="SBP_bac_5"/>
    <property type="match status" value="1"/>
</dbReference>
<comment type="similarity">
    <text evidence="1">Belongs to the bacterial solute-binding protein 5 family.</text>
</comment>
<evidence type="ECO:0000256" key="2">
    <source>
        <dbReference type="ARBA" id="ARBA00022448"/>
    </source>
</evidence>
<sequence>MPPTPRPVGLSRRGFLGATAVTLAATACAPSTGGGSAPSTGGRLRAAFAGGGAQEVLDPHQVSLFVDAARAKALYDKLADQGSDMAVVPRLAESWEPGPDLTTWRVRLREATFHDGSPVRAADVLYSYARILDPEQGHRAKSDLAPIDIEASHAVDERTIEFVLHHPFAEFSNILAAFGAYIVPEGATQFDTPVGSGPFSFVSFEPGRNFVVRRFDDYWEGAPRLDELEIVVSNEESARINALLGGQVDYAHDISATTARAQQGEDSVNLVSSPNSNMMGFAMKLDRPPFDDLRVRQAMFALCDRRELVDTVLSGEGSVGNDLFGKGFKYYAADIAQRERDLDTARRLLREAGAENLPVTLETADVAAGFPEAASVFADQMRAAGIDATVNQRNPDTYWADTLDGGHLSVNRSGAMPIGSHISQRLLSDSPTNVTKWQREEFDALYTKLQSTADETERAGYYERMQRQLHEEGGYLIWGFANWIVATGAQVRGVEQAPANTLDWARFDKVWLE</sequence>
<keyword evidence="6" id="KW-1185">Reference proteome</keyword>
<dbReference type="CDD" id="cd08503">
    <property type="entry name" value="PBP2_NikA_DppA_OppA_like_17"/>
    <property type="match status" value="1"/>
</dbReference>
<protein>
    <submittedName>
        <fullName evidence="5">ABC transporter substrate-binding protein</fullName>
    </submittedName>
</protein>
<name>A0ABP7GGE6_9ACTN</name>
<dbReference type="InterPro" id="IPR030678">
    <property type="entry name" value="Peptide/Ni-bd"/>
</dbReference>
<dbReference type="InterPro" id="IPR006311">
    <property type="entry name" value="TAT_signal"/>
</dbReference>
<evidence type="ECO:0000256" key="3">
    <source>
        <dbReference type="ARBA" id="ARBA00022729"/>
    </source>
</evidence>
<dbReference type="Gene3D" id="3.90.76.10">
    <property type="entry name" value="Dipeptide-binding Protein, Domain 1"/>
    <property type="match status" value="1"/>
</dbReference>
<dbReference type="Gene3D" id="3.40.190.10">
    <property type="entry name" value="Periplasmic binding protein-like II"/>
    <property type="match status" value="1"/>
</dbReference>
<reference evidence="6" key="1">
    <citation type="journal article" date="2019" name="Int. J. Syst. Evol. Microbiol.">
        <title>The Global Catalogue of Microorganisms (GCM) 10K type strain sequencing project: providing services to taxonomists for standard genome sequencing and annotation.</title>
        <authorList>
            <consortium name="The Broad Institute Genomics Platform"/>
            <consortium name="The Broad Institute Genome Sequencing Center for Infectious Disease"/>
            <person name="Wu L."/>
            <person name="Ma J."/>
        </authorList>
    </citation>
    <scope>NUCLEOTIDE SEQUENCE [LARGE SCALE GENOMIC DNA]</scope>
    <source>
        <strain evidence="6">JCM 17137</strain>
    </source>
</reference>
<dbReference type="PANTHER" id="PTHR30290:SF9">
    <property type="entry name" value="OLIGOPEPTIDE-BINDING PROTEIN APPA"/>
    <property type="match status" value="1"/>
</dbReference>
<evidence type="ECO:0000256" key="1">
    <source>
        <dbReference type="ARBA" id="ARBA00005695"/>
    </source>
</evidence>
<dbReference type="RefSeq" id="WP_344976382.1">
    <property type="nucleotide sequence ID" value="NZ_BAABDD010000038.1"/>
</dbReference>
<dbReference type="Proteomes" id="UP001500908">
    <property type="component" value="Unassembled WGS sequence"/>
</dbReference>
<proteinExistence type="inferred from homology"/>
<dbReference type="InterPro" id="IPR039424">
    <property type="entry name" value="SBP_5"/>
</dbReference>
<dbReference type="SUPFAM" id="SSF53850">
    <property type="entry name" value="Periplasmic binding protein-like II"/>
    <property type="match status" value="1"/>
</dbReference>
<dbReference type="PROSITE" id="PS51318">
    <property type="entry name" value="TAT"/>
    <property type="match status" value="1"/>
</dbReference>
<feature type="domain" description="Solute-binding protein family 5" evidence="4">
    <location>
        <begin position="87"/>
        <end position="406"/>
    </location>
</feature>
<keyword evidence="3" id="KW-0732">Signal</keyword>
<evidence type="ECO:0000313" key="5">
    <source>
        <dbReference type="EMBL" id="GAA3763351.1"/>
    </source>
</evidence>